<accession>A0A6A6BPD7</accession>
<dbReference type="InterPro" id="IPR027417">
    <property type="entry name" value="P-loop_NTPase"/>
</dbReference>
<reference evidence="11" key="1">
    <citation type="journal article" date="2020" name="Stud. Mycol.">
        <title>101 Dothideomycetes genomes: a test case for predicting lifestyles and emergence of pathogens.</title>
        <authorList>
            <person name="Haridas S."/>
            <person name="Albert R."/>
            <person name="Binder M."/>
            <person name="Bloem J."/>
            <person name="Labutti K."/>
            <person name="Salamov A."/>
            <person name="Andreopoulos B."/>
            <person name="Baker S."/>
            <person name="Barry K."/>
            <person name="Bills G."/>
            <person name="Bluhm B."/>
            <person name="Cannon C."/>
            <person name="Castanera R."/>
            <person name="Culley D."/>
            <person name="Daum C."/>
            <person name="Ezra D."/>
            <person name="Gonzalez J."/>
            <person name="Henrissat B."/>
            <person name="Kuo A."/>
            <person name="Liang C."/>
            <person name="Lipzen A."/>
            <person name="Lutzoni F."/>
            <person name="Magnuson J."/>
            <person name="Mondo S."/>
            <person name="Nolan M."/>
            <person name="Ohm R."/>
            <person name="Pangilinan J."/>
            <person name="Park H.-J."/>
            <person name="Ramirez L."/>
            <person name="Alfaro M."/>
            <person name="Sun H."/>
            <person name="Tritt A."/>
            <person name="Yoshinaga Y."/>
            <person name="Zwiers L.-H."/>
            <person name="Turgeon B."/>
            <person name="Goodwin S."/>
            <person name="Spatafora J."/>
            <person name="Crous P."/>
            <person name="Grigoriev I."/>
        </authorList>
    </citation>
    <scope>NUCLEOTIDE SEQUENCE</scope>
    <source>
        <strain evidence="11">CBS 121167</strain>
    </source>
</reference>
<evidence type="ECO:0000259" key="8">
    <source>
        <dbReference type="Pfam" id="PF13191"/>
    </source>
</evidence>
<dbReference type="PANTHER" id="PTHR12705:SF0">
    <property type="entry name" value="ORIGIN RECOGNITION COMPLEX SUBUNIT 5"/>
    <property type="match status" value="1"/>
</dbReference>
<evidence type="ECO:0000256" key="7">
    <source>
        <dbReference type="SAM" id="MobiDB-lite"/>
    </source>
</evidence>
<evidence type="ECO:0000256" key="2">
    <source>
        <dbReference type="ARBA" id="ARBA00006269"/>
    </source>
</evidence>
<evidence type="ECO:0000313" key="12">
    <source>
        <dbReference type="Proteomes" id="UP000799438"/>
    </source>
</evidence>
<name>A0A6A6BPD7_9PEZI</name>
<evidence type="ECO:0000259" key="9">
    <source>
        <dbReference type="Pfam" id="PF14630"/>
    </source>
</evidence>
<dbReference type="AlphaFoldDB" id="A0A6A6BPD7"/>
<dbReference type="InterPro" id="IPR020796">
    <property type="entry name" value="ORC5"/>
</dbReference>
<feature type="region of interest" description="Disordered" evidence="7">
    <location>
        <begin position="344"/>
        <end position="369"/>
    </location>
</feature>
<keyword evidence="3" id="KW-0235">DNA replication</keyword>
<keyword evidence="12" id="KW-1185">Reference proteome</keyword>
<comment type="similarity">
    <text evidence="2">Belongs to the ORC5 family.</text>
</comment>
<evidence type="ECO:0000256" key="4">
    <source>
        <dbReference type="ARBA" id="ARBA00022741"/>
    </source>
</evidence>
<dbReference type="OrthoDB" id="365981at2759"/>
<dbReference type="Gene3D" id="3.40.50.300">
    <property type="entry name" value="P-loop containing nucleotide triphosphate hydrolases"/>
    <property type="match status" value="1"/>
</dbReference>
<evidence type="ECO:0000256" key="5">
    <source>
        <dbReference type="ARBA" id="ARBA00022840"/>
    </source>
</evidence>
<dbReference type="InterPro" id="IPR047088">
    <property type="entry name" value="ORC5_C"/>
</dbReference>
<evidence type="ECO:0000256" key="3">
    <source>
        <dbReference type="ARBA" id="ARBA00022705"/>
    </source>
</evidence>
<comment type="subcellular location">
    <subcellularLocation>
        <location evidence="1">Nucleus</location>
    </subcellularLocation>
</comment>
<dbReference type="GO" id="GO:0006270">
    <property type="term" value="P:DNA replication initiation"/>
    <property type="evidence" value="ECO:0007669"/>
    <property type="project" value="TreeGrafter"/>
</dbReference>
<sequence>MQPDDDDALAALNARFPCRALQIQQLAAIYQPSLPSPQTTVVHGLAATGKSSIVNAVLSAHNITHATVQVRECVTGRHLLERALLACLDALDLDGTLDRKPFARCENVAALVAHLQRLLASQAPTRLVLVFDDVDRARDVPATLLPALARLSEAVALPGALSTILITAAPLGPATLRASGVPHVAFPAYARDEVLAIVGRDPPAIFATPPSPSKGYTAALAAEDDAWVWGRFLGVLWDSAGRSAARDVLGFAGLARRLWRPFVAPIEEGAFGTRDFARLLVNRRSLFQGEEGLVEGVVVAPARGAKTATVTHALPLFTKYLLLAAYLASYVPARHDTRFFSQHSAASAASKRKQQRTTKSARNAHKARRSIPRQHLLPSPFPLDRLLAIAAALMGPDDAALAAAGQADVLAQLATLVKLRLLLRVGAAAAGGDALDAGARWRANVSWEVVVALGRSVGVEMAEWGVGGA</sequence>
<gene>
    <name evidence="11" type="ORF">K452DRAFT_283280</name>
</gene>
<evidence type="ECO:0000259" key="10">
    <source>
        <dbReference type="Pfam" id="PF21639"/>
    </source>
</evidence>
<feature type="domain" description="Origin recognition complex subunit 5 C-terminal" evidence="9">
    <location>
        <begin position="314"/>
        <end position="464"/>
    </location>
</feature>
<keyword evidence="4" id="KW-0547">Nucleotide-binding</keyword>
<feature type="domain" description="ORC5 lid" evidence="10">
    <location>
        <begin position="229"/>
        <end position="288"/>
    </location>
</feature>
<dbReference type="Pfam" id="PF13191">
    <property type="entry name" value="AAA_16"/>
    <property type="match status" value="1"/>
</dbReference>
<evidence type="ECO:0000313" key="11">
    <source>
        <dbReference type="EMBL" id="KAF2145999.1"/>
    </source>
</evidence>
<organism evidence="11 12">
    <name type="scientific">Aplosporella prunicola CBS 121167</name>
    <dbReference type="NCBI Taxonomy" id="1176127"/>
    <lineage>
        <taxon>Eukaryota</taxon>
        <taxon>Fungi</taxon>
        <taxon>Dikarya</taxon>
        <taxon>Ascomycota</taxon>
        <taxon>Pezizomycotina</taxon>
        <taxon>Dothideomycetes</taxon>
        <taxon>Dothideomycetes incertae sedis</taxon>
        <taxon>Botryosphaeriales</taxon>
        <taxon>Aplosporellaceae</taxon>
        <taxon>Aplosporella</taxon>
    </lineage>
</organism>
<dbReference type="SUPFAM" id="SSF52540">
    <property type="entry name" value="P-loop containing nucleoside triphosphate hydrolases"/>
    <property type="match status" value="1"/>
</dbReference>
<feature type="domain" description="Orc1-like AAA ATPase" evidence="8">
    <location>
        <begin position="15"/>
        <end position="154"/>
    </location>
</feature>
<dbReference type="GO" id="GO:0003688">
    <property type="term" value="F:DNA replication origin binding"/>
    <property type="evidence" value="ECO:0007669"/>
    <property type="project" value="TreeGrafter"/>
</dbReference>
<dbReference type="PANTHER" id="PTHR12705">
    <property type="entry name" value="ORIGIN RECOGNITION COMPLEX SUBUNIT 5"/>
    <property type="match status" value="1"/>
</dbReference>
<dbReference type="Pfam" id="PF14630">
    <property type="entry name" value="ORC5_C"/>
    <property type="match status" value="1"/>
</dbReference>
<dbReference type="Proteomes" id="UP000799438">
    <property type="component" value="Unassembled WGS sequence"/>
</dbReference>
<dbReference type="GeneID" id="54297247"/>
<dbReference type="EMBL" id="ML995476">
    <property type="protein sequence ID" value="KAF2145999.1"/>
    <property type="molecule type" value="Genomic_DNA"/>
</dbReference>
<dbReference type="GO" id="GO:0005664">
    <property type="term" value="C:nuclear origin of replication recognition complex"/>
    <property type="evidence" value="ECO:0007669"/>
    <property type="project" value="TreeGrafter"/>
</dbReference>
<dbReference type="InterPro" id="IPR048866">
    <property type="entry name" value="ORC5_lid"/>
</dbReference>
<dbReference type="RefSeq" id="XP_033401711.1">
    <property type="nucleotide sequence ID" value="XM_033539751.1"/>
</dbReference>
<protein>
    <submittedName>
        <fullName evidence="11">Uncharacterized protein</fullName>
    </submittedName>
</protein>
<dbReference type="InterPro" id="IPR041664">
    <property type="entry name" value="AAA_16"/>
</dbReference>
<evidence type="ECO:0000256" key="6">
    <source>
        <dbReference type="ARBA" id="ARBA00023242"/>
    </source>
</evidence>
<keyword evidence="5" id="KW-0067">ATP-binding</keyword>
<dbReference type="Pfam" id="PF21639">
    <property type="entry name" value="ORC5_lid"/>
    <property type="match status" value="1"/>
</dbReference>
<evidence type="ECO:0000256" key="1">
    <source>
        <dbReference type="ARBA" id="ARBA00004123"/>
    </source>
</evidence>
<proteinExistence type="inferred from homology"/>
<keyword evidence="6" id="KW-0539">Nucleus</keyword>